<dbReference type="PANTHER" id="PTHR30071:SF1">
    <property type="entry name" value="CYTOCHROME B_B6 PROTEIN-RELATED"/>
    <property type="match status" value="1"/>
</dbReference>
<feature type="domain" description="Cytochrome c assembly protein" evidence="7">
    <location>
        <begin position="119"/>
        <end position="380"/>
    </location>
</feature>
<keyword evidence="5 6" id="KW-0472">Membrane</keyword>
<protein>
    <submittedName>
        <fullName evidence="8">Cytochrome c-type biogenesis protein CcsB</fullName>
    </submittedName>
</protein>
<feature type="transmembrane region" description="Helical" evidence="6">
    <location>
        <begin position="148"/>
        <end position="169"/>
    </location>
</feature>
<evidence type="ECO:0000256" key="4">
    <source>
        <dbReference type="ARBA" id="ARBA00022989"/>
    </source>
</evidence>
<feature type="transmembrane region" description="Helical" evidence="6">
    <location>
        <begin position="6"/>
        <end position="25"/>
    </location>
</feature>
<sequence>MRYPSVLVFYLSTVSYFFTFVLYLVHSVLRSSLPDLSPSPPSLKGRGNAPPTLGEGPGERLLGVIAPSASWNLSAIAWGVWATRALVVSVVIATAGVIARAIELGNASQWVKVFLLPLSTTYETLTFFAWLIALIYLIVERRFQIQQVGVFVTGAAFVMLAVAASPSFAPSAPTGVPASLQSYWLTIHVLFMVLGIALFTSGFGATLVYLWRRYEKKLFLLFGALLAVIAATILIVIPLFATLQPAKMLASVALLIALGAGFGGLLLFVHREGNPIAWERLEAVEEMVYRCNALGFPFYAIGGLVFGGIWAEQAWSRYWGWDPKETAMLVTALVYAVYLHARLTWGARDPGWRGGLVAWLSVLGYLAVLYAWIGINYFVASLHSFV</sequence>
<feature type="transmembrane region" description="Helical" evidence="6">
    <location>
        <begin position="189"/>
        <end position="211"/>
    </location>
</feature>
<evidence type="ECO:0000256" key="5">
    <source>
        <dbReference type="ARBA" id="ARBA00023136"/>
    </source>
</evidence>
<feature type="transmembrane region" description="Helical" evidence="6">
    <location>
        <begin position="291"/>
        <end position="311"/>
    </location>
</feature>
<keyword evidence="4 6" id="KW-1133">Transmembrane helix</keyword>
<name>H5SRF0_ACEAU</name>
<gene>
    <name evidence="8" type="ORF">HGMM_OP2C215</name>
</gene>
<dbReference type="EMBL" id="AP011801">
    <property type="protein sequence ID" value="BAL58667.1"/>
    <property type="molecule type" value="Genomic_DNA"/>
</dbReference>
<dbReference type="AlphaFoldDB" id="H5SRF0"/>
<evidence type="ECO:0000256" key="1">
    <source>
        <dbReference type="ARBA" id="ARBA00004141"/>
    </source>
</evidence>
<feature type="transmembrane region" description="Helical" evidence="6">
    <location>
        <begin position="218"/>
        <end position="243"/>
    </location>
</feature>
<evidence type="ECO:0000256" key="2">
    <source>
        <dbReference type="ARBA" id="ARBA00022692"/>
    </source>
</evidence>
<evidence type="ECO:0000256" key="3">
    <source>
        <dbReference type="ARBA" id="ARBA00022748"/>
    </source>
</evidence>
<dbReference type="GO" id="GO:0020037">
    <property type="term" value="F:heme binding"/>
    <property type="evidence" value="ECO:0007669"/>
    <property type="project" value="InterPro"/>
</dbReference>
<feature type="transmembrane region" description="Helical" evidence="6">
    <location>
        <begin position="357"/>
        <end position="379"/>
    </location>
</feature>
<feature type="transmembrane region" description="Helical" evidence="6">
    <location>
        <begin position="326"/>
        <end position="345"/>
    </location>
</feature>
<comment type="subcellular location">
    <subcellularLocation>
        <location evidence="1">Membrane</location>
        <topology evidence="1">Multi-pass membrane protein</topology>
    </subcellularLocation>
</comment>
<feature type="transmembrane region" description="Helical" evidence="6">
    <location>
        <begin position="249"/>
        <end position="270"/>
    </location>
</feature>
<dbReference type="InterPro" id="IPR045062">
    <property type="entry name" value="Cyt_c_biogenesis_CcsA/CcmC"/>
</dbReference>
<dbReference type="GO" id="GO:0005886">
    <property type="term" value="C:plasma membrane"/>
    <property type="evidence" value="ECO:0007669"/>
    <property type="project" value="TreeGrafter"/>
</dbReference>
<evidence type="ECO:0000256" key="6">
    <source>
        <dbReference type="SAM" id="Phobius"/>
    </source>
</evidence>
<dbReference type="Pfam" id="PF01578">
    <property type="entry name" value="Cytochrom_C_asm"/>
    <property type="match status" value="1"/>
</dbReference>
<keyword evidence="2 6" id="KW-0812">Transmembrane</keyword>
<accession>H5SRF0</accession>
<evidence type="ECO:0000313" key="8">
    <source>
        <dbReference type="EMBL" id="BAL58667.1"/>
    </source>
</evidence>
<organism evidence="8">
    <name type="scientific">Acetithermum autotrophicum</name>
    <dbReference type="NCBI Taxonomy" id="1446466"/>
    <lineage>
        <taxon>Bacteria</taxon>
        <taxon>Candidatus Bipolaricaulota</taxon>
        <taxon>Candidatus Acetithermum</taxon>
    </lineage>
</organism>
<proteinExistence type="predicted"/>
<feature type="transmembrane region" description="Helical" evidence="6">
    <location>
        <begin position="114"/>
        <end position="139"/>
    </location>
</feature>
<keyword evidence="3" id="KW-0201">Cytochrome c-type biogenesis</keyword>
<dbReference type="GO" id="GO:0017004">
    <property type="term" value="P:cytochrome complex assembly"/>
    <property type="evidence" value="ECO:0007669"/>
    <property type="project" value="UniProtKB-KW"/>
</dbReference>
<dbReference type="InterPro" id="IPR002541">
    <property type="entry name" value="Cyt_c_assembly"/>
</dbReference>
<reference evidence="8" key="2">
    <citation type="journal article" date="2012" name="PLoS ONE">
        <title>A Deeply Branching Thermophilic Bacterium with an Ancient Acetyl-CoA Pathway Dominates a Subsurface Ecosystem.</title>
        <authorList>
            <person name="Takami H."/>
            <person name="Noguchi H."/>
            <person name="Takaki Y."/>
            <person name="Uchiyama I."/>
            <person name="Toyoda A."/>
            <person name="Nishi S."/>
            <person name="Chee G.-J."/>
            <person name="Arai W."/>
            <person name="Nunoura T."/>
            <person name="Itoh T."/>
            <person name="Hattori M."/>
            <person name="Takai K."/>
        </authorList>
    </citation>
    <scope>NUCLEOTIDE SEQUENCE</scope>
</reference>
<dbReference type="PANTHER" id="PTHR30071">
    <property type="entry name" value="HEME EXPORTER PROTEIN C"/>
    <property type="match status" value="1"/>
</dbReference>
<feature type="transmembrane region" description="Helical" evidence="6">
    <location>
        <begin position="81"/>
        <end position="102"/>
    </location>
</feature>
<reference evidence="8" key="1">
    <citation type="journal article" date="2005" name="Environ. Microbiol.">
        <title>Genetic and functional properties of uncultivated thermophilic crenarchaeotes from a subsurface gold mine as revealed by analysis of genome fragments.</title>
        <authorList>
            <person name="Nunoura T."/>
            <person name="Hirayama H."/>
            <person name="Takami H."/>
            <person name="Oida H."/>
            <person name="Nishi S."/>
            <person name="Shimamura S."/>
            <person name="Suzuki Y."/>
            <person name="Inagaki F."/>
            <person name="Takai K."/>
            <person name="Nealson K.H."/>
            <person name="Horikoshi K."/>
        </authorList>
    </citation>
    <scope>NUCLEOTIDE SEQUENCE</scope>
</reference>
<evidence type="ECO:0000259" key="7">
    <source>
        <dbReference type="Pfam" id="PF01578"/>
    </source>
</evidence>